<accession>A0A8X6TVR2</accession>
<feature type="domain" description="SCA7" evidence="2">
    <location>
        <begin position="181"/>
        <end position="248"/>
    </location>
</feature>
<keyword evidence="4" id="KW-1185">Reference proteome</keyword>
<dbReference type="GO" id="GO:0003713">
    <property type="term" value="F:transcription coactivator activity"/>
    <property type="evidence" value="ECO:0007669"/>
    <property type="project" value="TreeGrafter"/>
</dbReference>
<dbReference type="Gene3D" id="6.10.140.1270">
    <property type="match status" value="1"/>
</dbReference>
<comment type="caution">
    <text evidence="3">The sequence shown here is derived from an EMBL/GenBank/DDBJ whole genome shotgun (WGS) entry which is preliminary data.</text>
</comment>
<dbReference type="PROSITE" id="PS51505">
    <property type="entry name" value="SCA7"/>
    <property type="match status" value="1"/>
</dbReference>
<gene>
    <name evidence="3" type="primary">AVEN_138473_1</name>
    <name evidence="3" type="ORF">NPIL_542541</name>
</gene>
<name>A0A8X6TVR2_NEPPI</name>
<proteinExistence type="predicted"/>
<organism evidence="3 4">
    <name type="scientific">Nephila pilipes</name>
    <name type="common">Giant wood spider</name>
    <name type="synonym">Nephila maculata</name>
    <dbReference type="NCBI Taxonomy" id="299642"/>
    <lineage>
        <taxon>Eukaryota</taxon>
        <taxon>Metazoa</taxon>
        <taxon>Ecdysozoa</taxon>
        <taxon>Arthropoda</taxon>
        <taxon>Chelicerata</taxon>
        <taxon>Arachnida</taxon>
        <taxon>Araneae</taxon>
        <taxon>Araneomorphae</taxon>
        <taxon>Entelegynae</taxon>
        <taxon>Araneoidea</taxon>
        <taxon>Nephilidae</taxon>
        <taxon>Nephila</taxon>
    </lineage>
</organism>
<feature type="compositionally biased region" description="Polar residues" evidence="1">
    <location>
        <begin position="265"/>
        <end position="299"/>
    </location>
</feature>
<dbReference type="PANTHER" id="PTHR46367:SF1">
    <property type="entry name" value="ATAXIN-7-LIKE PROTEIN 3"/>
    <property type="match status" value="1"/>
</dbReference>
<dbReference type="InterPro" id="IPR051078">
    <property type="entry name" value="SGF11"/>
</dbReference>
<reference evidence="3" key="1">
    <citation type="submission" date="2020-08" db="EMBL/GenBank/DDBJ databases">
        <title>Multicomponent nature underlies the extraordinary mechanical properties of spider dragline silk.</title>
        <authorList>
            <person name="Kono N."/>
            <person name="Nakamura H."/>
            <person name="Mori M."/>
            <person name="Yoshida Y."/>
            <person name="Ohtoshi R."/>
            <person name="Malay A.D."/>
            <person name="Moran D.A.P."/>
            <person name="Tomita M."/>
            <person name="Numata K."/>
            <person name="Arakawa K."/>
        </authorList>
    </citation>
    <scope>NUCLEOTIDE SEQUENCE</scope>
</reference>
<evidence type="ECO:0000256" key="1">
    <source>
        <dbReference type="SAM" id="MobiDB-lite"/>
    </source>
</evidence>
<feature type="region of interest" description="Disordered" evidence="1">
    <location>
        <begin position="131"/>
        <end position="177"/>
    </location>
</feature>
<feature type="region of interest" description="Disordered" evidence="1">
    <location>
        <begin position="254"/>
        <end position="299"/>
    </location>
</feature>
<dbReference type="OrthoDB" id="6430665at2759"/>
<dbReference type="Pfam" id="PF08313">
    <property type="entry name" value="SCA7"/>
    <property type="match status" value="1"/>
</dbReference>
<feature type="compositionally biased region" description="Basic residues" evidence="1">
    <location>
        <begin position="146"/>
        <end position="161"/>
    </location>
</feature>
<evidence type="ECO:0000259" key="2">
    <source>
        <dbReference type="PROSITE" id="PS51505"/>
    </source>
</evidence>
<protein>
    <submittedName>
        <fullName evidence="3">SCA7 domain-containing protein</fullName>
    </submittedName>
</protein>
<evidence type="ECO:0000313" key="4">
    <source>
        <dbReference type="Proteomes" id="UP000887013"/>
    </source>
</evidence>
<dbReference type="AlphaFoldDB" id="A0A8X6TVR2"/>
<evidence type="ECO:0000313" key="3">
    <source>
        <dbReference type="EMBL" id="GFT51986.1"/>
    </source>
</evidence>
<dbReference type="PANTHER" id="PTHR46367">
    <property type="entry name" value="ATAXIN-7-LIKE PROTEIN 3"/>
    <property type="match status" value="1"/>
</dbReference>
<sequence length="299" mass="33790">MELAYSDHDDEDSLKPSNLMEKTYDGLLEEIVDDVFSDLCFSVHRGIKLGYYPIHEYVVRNRKFEVYDASRDGHDMGSDILGNFKGSQKVVPCPCCKIGICSSRFAPHLYCCMGYGRAKRNASKRFKDMYESDHDDDENGSDSSSRKKKKGKSTRKRVRKGQRGDNSSGALTSNEANFTEMTTDDIRECLSQMCGVISERTGRFCRNTLNCSMHDGEQRREVRDLLLGSTVEPQLPDDVQIDVDTVDEDNVAPLWYSNRRAPKRNGSQTDTDTGPTSSRAGTSYRQEDMPSTSGNYSYF</sequence>
<dbReference type="InterPro" id="IPR013243">
    <property type="entry name" value="SCA7_dom"/>
</dbReference>
<dbReference type="EMBL" id="BMAW01112328">
    <property type="protein sequence ID" value="GFT51986.1"/>
    <property type="molecule type" value="Genomic_DNA"/>
</dbReference>
<dbReference type="Proteomes" id="UP000887013">
    <property type="component" value="Unassembled WGS sequence"/>
</dbReference>
<dbReference type="GO" id="GO:0000124">
    <property type="term" value="C:SAGA complex"/>
    <property type="evidence" value="ECO:0007669"/>
    <property type="project" value="TreeGrafter"/>
</dbReference>
<feature type="compositionally biased region" description="Polar residues" evidence="1">
    <location>
        <begin position="164"/>
        <end position="177"/>
    </location>
</feature>
<dbReference type="GO" id="GO:0071819">
    <property type="term" value="C:DUBm complex"/>
    <property type="evidence" value="ECO:0007669"/>
    <property type="project" value="TreeGrafter"/>
</dbReference>
<dbReference type="GO" id="GO:0006357">
    <property type="term" value="P:regulation of transcription by RNA polymerase II"/>
    <property type="evidence" value="ECO:0007669"/>
    <property type="project" value="TreeGrafter"/>
</dbReference>